<protein>
    <recommendedName>
        <fullName evidence="1">FAD/NAD(P)-binding domain-containing protein</fullName>
    </recommendedName>
</protein>
<proteinExistence type="predicted"/>
<comment type="caution">
    <text evidence="2">The sequence shown here is derived from an EMBL/GenBank/DDBJ whole genome shotgun (WGS) entry which is preliminary data.</text>
</comment>
<evidence type="ECO:0000313" key="3">
    <source>
        <dbReference type="Proteomes" id="UP000230559"/>
    </source>
</evidence>
<dbReference type="SUPFAM" id="SSF51905">
    <property type="entry name" value="FAD/NAD(P)-binding domain"/>
    <property type="match status" value="1"/>
</dbReference>
<dbReference type="EMBL" id="PEDM01000021">
    <property type="protein sequence ID" value="PIC04418.1"/>
    <property type="molecule type" value="Genomic_DNA"/>
</dbReference>
<dbReference type="Gene3D" id="3.50.50.60">
    <property type="entry name" value="FAD/NAD(P)-binding domain"/>
    <property type="match status" value="1"/>
</dbReference>
<dbReference type="Pfam" id="PF07992">
    <property type="entry name" value="Pyr_redox_2"/>
    <property type="match status" value="1"/>
</dbReference>
<dbReference type="AlphaFoldDB" id="A0A2G5RNJ8"/>
<sequence length="425" mass="47258">MTTVKFNYLSDNNLTPKRINWDLAIIGGGFRTTTFLASAPELLKYRITIVERGNVIGPGAFSDYTITTSSTGSSLFKALSYHGSFAVLRNNSKVTSVAKCQNPIRTEDLSTALLEVGSVISDKLGDTAIRLNSNVNKIELDSDKGPVTLHINGGDIIHARHVILATGRRERPHVELEAWRDKVMLSSSVISLSKRKLLENKILSLGGRPIVIVGCSHSAMSALQILLEVTNQLERYHSEYRRPPIFVIQRSLARLMYENQEQARKEQVLGREQLFDPNQDICPDTGIVFRDSGLRHKSKELYCNLWSGKIPNAHIVRVKVIREASDLLDSSGLVVQALGYKGEAPDILVSGKLVRPSSSNERLWADEDGAALIGGHRYENLSILRIEPTPPHRKDNSAYGKNLYRLLSSRLEHLLSESIESEANL</sequence>
<dbReference type="InterPro" id="IPR023753">
    <property type="entry name" value="FAD/NAD-binding_dom"/>
</dbReference>
<organism evidence="2 3">
    <name type="scientific">Anoxybacillus flavithermus</name>
    <dbReference type="NCBI Taxonomy" id="33934"/>
    <lineage>
        <taxon>Bacteria</taxon>
        <taxon>Bacillati</taxon>
        <taxon>Bacillota</taxon>
        <taxon>Bacilli</taxon>
        <taxon>Bacillales</taxon>
        <taxon>Anoxybacillaceae</taxon>
        <taxon>Anoxybacillus</taxon>
    </lineage>
</organism>
<dbReference type="RefSeq" id="WP_035048006.1">
    <property type="nucleotide sequence ID" value="NZ_PEDM01000021.1"/>
</dbReference>
<dbReference type="Proteomes" id="UP000230559">
    <property type="component" value="Unassembled WGS sequence"/>
</dbReference>
<reference evidence="2 3" key="1">
    <citation type="submission" date="2017-10" db="EMBL/GenBank/DDBJ databases">
        <title>Draft genome sequence of Anoxybacillus flavithermus KU2-6-11 from caldera Uzon (Russia:Kamchtka).</title>
        <authorList>
            <person name="Korzhuk A.V."/>
            <person name="Rozanov A.S."/>
            <person name="Bryanskaya A.V."/>
            <person name="Peltek S.E."/>
        </authorList>
    </citation>
    <scope>NUCLEOTIDE SEQUENCE [LARGE SCALE GENOMIC DNA]</scope>
    <source>
        <strain evidence="2 3">KU2-6_11</strain>
    </source>
</reference>
<feature type="domain" description="FAD/NAD(P)-binding" evidence="1">
    <location>
        <begin position="22"/>
        <end position="220"/>
    </location>
</feature>
<dbReference type="GO" id="GO:0016491">
    <property type="term" value="F:oxidoreductase activity"/>
    <property type="evidence" value="ECO:0007669"/>
    <property type="project" value="InterPro"/>
</dbReference>
<evidence type="ECO:0000259" key="1">
    <source>
        <dbReference type="Pfam" id="PF07992"/>
    </source>
</evidence>
<dbReference type="InterPro" id="IPR036188">
    <property type="entry name" value="FAD/NAD-bd_sf"/>
</dbReference>
<evidence type="ECO:0000313" key="2">
    <source>
        <dbReference type="EMBL" id="PIC04418.1"/>
    </source>
</evidence>
<name>A0A2G5RNJ8_9BACL</name>
<gene>
    <name evidence="2" type="ORF">CS060_09695</name>
</gene>
<accession>A0A2G5RNJ8</accession>